<organism evidence="1 2">
    <name type="scientific">Protopolystoma xenopodis</name>
    <dbReference type="NCBI Taxonomy" id="117903"/>
    <lineage>
        <taxon>Eukaryota</taxon>
        <taxon>Metazoa</taxon>
        <taxon>Spiralia</taxon>
        <taxon>Lophotrochozoa</taxon>
        <taxon>Platyhelminthes</taxon>
        <taxon>Monogenea</taxon>
        <taxon>Polyopisthocotylea</taxon>
        <taxon>Polystomatidea</taxon>
        <taxon>Polystomatidae</taxon>
        <taxon>Protopolystoma</taxon>
    </lineage>
</organism>
<dbReference type="EMBL" id="CAAALY010116447">
    <property type="protein sequence ID" value="VEL30873.1"/>
    <property type="molecule type" value="Genomic_DNA"/>
</dbReference>
<dbReference type="Proteomes" id="UP000784294">
    <property type="component" value="Unassembled WGS sequence"/>
</dbReference>
<reference evidence="1" key="1">
    <citation type="submission" date="2018-11" db="EMBL/GenBank/DDBJ databases">
        <authorList>
            <consortium name="Pathogen Informatics"/>
        </authorList>
    </citation>
    <scope>NUCLEOTIDE SEQUENCE</scope>
</reference>
<evidence type="ECO:0000313" key="2">
    <source>
        <dbReference type="Proteomes" id="UP000784294"/>
    </source>
</evidence>
<protein>
    <submittedName>
        <fullName evidence="1">Uncharacterized protein</fullName>
    </submittedName>
</protein>
<name>A0A448X8M8_9PLAT</name>
<comment type="caution">
    <text evidence="1">The sequence shown here is derived from an EMBL/GenBank/DDBJ whole genome shotgun (WGS) entry which is preliminary data.</text>
</comment>
<proteinExistence type="predicted"/>
<evidence type="ECO:0000313" key="1">
    <source>
        <dbReference type="EMBL" id="VEL30873.1"/>
    </source>
</evidence>
<gene>
    <name evidence="1" type="ORF">PXEA_LOCUS24313</name>
</gene>
<keyword evidence="2" id="KW-1185">Reference proteome</keyword>
<sequence>MLSCSDDVCHMKDKSSAEIARGQRAVHRESIRTNLHQQLQGNPPTASGGTNLRITSTCLFKRNERYSNTVPIGLHEK</sequence>
<dbReference type="AlphaFoldDB" id="A0A448X8M8"/>
<accession>A0A448X8M8</accession>